<sequence>MGPINSKNLMNYKEYVIDKNNGKNFNTYENYISLFLELIDNYESMCDVSLCMYAFEKTSNLAKWLYKNMINNKIFHHTIDSLVESEYGSIFYEESIFWIDSNLNINDYSDFEVKDEDNKSSKSQYLSELIQSKLVNKDVLDYLNEYAKGKRYGAKFIKKFAYNFLETNNCKLENRRDEGYVFLTFERELQEKADDVIKQKIVELLKNYS</sequence>
<proteinExistence type="predicted"/>
<name>C6PSF4_9CLOT</name>
<evidence type="ECO:0000313" key="2">
    <source>
        <dbReference type="Proteomes" id="UP000004198"/>
    </source>
</evidence>
<dbReference type="Proteomes" id="UP000004198">
    <property type="component" value="Unassembled WGS sequence"/>
</dbReference>
<keyword evidence="2" id="KW-1185">Reference proteome</keyword>
<protein>
    <submittedName>
        <fullName evidence="1">Uncharacterized protein</fullName>
    </submittedName>
</protein>
<reference evidence="1 2" key="1">
    <citation type="submission" date="2009-06" db="EMBL/GenBank/DDBJ databases">
        <title>The draft genome of Clostridium carboxidivorans P7.</title>
        <authorList>
            <consortium name="US DOE Joint Genome Institute (JGI-PGF)"/>
            <person name="Lucas S."/>
            <person name="Copeland A."/>
            <person name="Lapidus A."/>
            <person name="Glavina del Rio T."/>
            <person name="Tice H."/>
            <person name="Bruce D."/>
            <person name="Goodwin L."/>
            <person name="Pitluck S."/>
            <person name="Larimer F."/>
            <person name="Land M.L."/>
            <person name="Hauser L."/>
            <person name="Hemme C.L."/>
        </authorList>
    </citation>
    <scope>NUCLEOTIDE SEQUENCE [LARGE SCALE GENOMIC DNA]</scope>
    <source>
        <strain evidence="1 2">P7</strain>
    </source>
</reference>
<gene>
    <name evidence="1" type="ORF">CcarbDRAFT_1721</name>
</gene>
<evidence type="ECO:0000313" key="1">
    <source>
        <dbReference type="EMBL" id="EET87832.1"/>
    </source>
</evidence>
<dbReference type="EMBL" id="ACVI01000022">
    <property type="protein sequence ID" value="EET87832.1"/>
    <property type="molecule type" value="Genomic_DNA"/>
</dbReference>
<organism evidence="1 2">
    <name type="scientific">Clostridium carboxidivorans P7</name>
    <dbReference type="NCBI Taxonomy" id="536227"/>
    <lineage>
        <taxon>Bacteria</taxon>
        <taxon>Bacillati</taxon>
        <taxon>Bacillota</taxon>
        <taxon>Clostridia</taxon>
        <taxon>Eubacteriales</taxon>
        <taxon>Clostridiaceae</taxon>
        <taxon>Clostridium</taxon>
    </lineage>
</organism>
<comment type="caution">
    <text evidence="1">The sequence shown here is derived from an EMBL/GenBank/DDBJ whole genome shotgun (WGS) entry which is preliminary data.</text>
</comment>
<accession>C6PSF4</accession>
<dbReference type="AlphaFoldDB" id="C6PSF4"/>